<dbReference type="EMBL" id="CAMAPE010000038">
    <property type="protein sequence ID" value="CAH9099484.1"/>
    <property type="molecule type" value="Genomic_DNA"/>
</dbReference>
<gene>
    <name evidence="2" type="ORF">CEURO_LOCUS14507</name>
</gene>
<comment type="caution">
    <text evidence="2">The sequence shown here is derived from an EMBL/GenBank/DDBJ whole genome shotgun (WGS) entry which is preliminary data.</text>
</comment>
<keyword evidence="3" id="KW-1185">Reference proteome</keyword>
<feature type="compositionally biased region" description="Basic residues" evidence="1">
    <location>
        <begin position="1"/>
        <end position="10"/>
    </location>
</feature>
<proteinExistence type="predicted"/>
<evidence type="ECO:0000256" key="1">
    <source>
        <dbReference type="SAM" id="MobiDB-lite"/>
    </source>
</evidence>
<organism evidence="2 3">
    <name type="scientific">Cuscuta europaea</name>
    <name type="common">European dodder</name>
    <dbReference type="NCBI Taxonomy" id="41803"/>
    <lineage>
        <taxon>Eukaryota</taxon>
        <taxon>Viridiplantae</taxon>
        <taxon>Streptophyta</taxon>
        <taxon>Embryophyta</taxon>
        <taxon>Tracheophyta</taxon>
        <taxon>Spermatophyta</taxon>
        <taxon>Magnoliopsida</taxon>
        <taxon>eudicotyledons</taxon>
        <taxon>Gunneridae</taxon>
        <taxon>Pentapetalae</taxon>
        <taxon>asterids</taxon>
        <taxon>lamiids</taxon>
        <taxon>Solanales</taxon>
        <taxon>Convolvulaceae</taxon>
        <taxon>Cuscuteae</taxon>
        <taxon>Cuscuta</taxon>
        <taxon>Cuscuta subgen. Cuscuta</taxon>
    </lineage>
</organism>
<sequence>MRKTTPKRGNRAVGKQEKRTQASTKQATTESHVITVDGVEYVKITEYDNFVLEKSMKINSYCNPVKAMESIRSYLTEDELKEFRKSVYGYLLDLGNIPWVNGQLLILLYTNHVERLNTGKGNTKLEFFIGNNVACFTKQDMSLIIGFPFGTQKEITCIQAPMELWRRYFFGMNIVA</sequence>
<name>A0A9P0ZDB4_CUSEU</name>
<accession>A0A9P0ZDB4</accession>
<dbReference type="Proteomes" id="UP001152484">
    <property type="component" value="Unassembled WGS sequence"/>
</dbReference>
<protein>
    <submittedName>
        <fullName evidence="2">Uncharacterized protein</fullName>
    </submittedName>
</protein>
<dbReference type="OrthoDB" id="1325800at2759"/>
<evidence type="ECO:0000313" key="3">
    <source>
        <dbReference type="Proteomes" id="UP001152484"/>
    </source>
</evidence>
<dbReference type="AlphaFoldDB" id="A0A9P0ZDB4"/>
<reference evidence="2" key="1">
    <citation type="submission" date="2022-07" db="EMBL/GenBank/DDBJ databases">
        <authorList>
            <person name="Macas J."/>
            <person name="Novak P."/>
            <person name="Neumann P."/>
        </authorList>
    </citation>
    <scope>NUCLEOTIDE SEQUENCE</scope>
</reference>
<evidence type="ECO:0000313" key="2">
    <source>
        <dbReference type="EMBL" id="CAH9099484.1"/>
    </source>
</evidence>
<feature type="region of interest" description="Disordered" evidence="1">
    <location>
        <begin position="1"/>
        <end position="27"/>
    </location>
</feature>